<evidence type="ECO:0000313" key="4">
    <source>
        <dbReference type="Proteomes" id="UP000265703"/>
    </source>
</evidence>
<feature type="chain" id="PRO_5017351530" evidence="2">
    <location>
        <begin position="26"/>
        <end position="472"/>
    </location>
</feature>
<dbReference type="OrthoDB" id="2382295at2759"/>
<protein>
    <submittedName>
        <fullName evidence="3">Uncharacterized protein</fullName>
    </submittedName>
</protein>
<feature type="signal peptide" evidence="2">
    <location>
        <begin position="1"/>
        <end position="25"/>
    </location>
</feature>
<evidence type="ECO:0000256" key="1">
    <source>
        <dbReference type="SAM" id="MobiDB-lite"/>
    </source>
</evidence>
<feature type="region of interest" description="Disordered" evidence="1">
    <location>
        <begin position="453"/>
        <end position="472"/>
    </location>
</feature>
<dbReference type="AlphaFoldDB" id="A0A397S2D7"/>
<dbReference type="Proteomes" id="UP000265703">
    <property type="component" value="Unassembled WGS sequence"/>
</dbReference>
<keyword evidence="2" id="KW-0732">Signal</keyword>
<name>A0A397S2D7_9GLOM</name>
<comment type="caution">
    <text evidence="3">The sequence shown here is derived from an EMBL/GenBank/DDBJ whole genome shotgun (WGS) entry which is preliminary data.</text>
</comment>
<keyword evidence="4" id="KW-1185">Reference proteome</keyword>
<gene>
    <name evidence="3" type="ORF">C1645_810716</name>
</gene>
<accession>A0A397S2D7</accession>
<evidence type="ECO:0000256" key="2">
    <source>
        <dbReference type="SAM" id="SignalP"/>
    </source>
</evidence>
<evidence type="ECO:0000313" key="3">
    <source>
        <dbReference type="EMBL" id="RIA79652.1"/>
    </source>
</evidence>
<reference evidence="3 4" key="1">
    <citation type="submission" date="2018-06" db="EMBL/GenBank/DDBJ databases">
        <title>Comparative genomics reveals the genomic features of Rhizophagus irregularis, R. cerebriforme, R. diaphanum and Gigaspora rosea, and their symbiotic lifestyle signature.</title>
        <authorList>
            <person name="Morin E."/>
            <person name="San Clemente H."/>
            <person name="Chen E.C.H."/>
            <person name="De La Providencia I."/>
            <person name="Hainaut M."/>
            <person name="Kuo A."/>
            <person name="Kohler A."/>
            <person name="Murat C."/>
            <person name="Tang N."/>
            <person name="Roy S."/>
            <person name="Loubradou J."/>
            <person name="Henrissat B."/>
            <person name="Grigoriev I.V."/>
            <person name="Corradi N."/>
            <person name="Roux C."/>
            <person name="Martin F.M."/>
        </authorList>
    </citation>
    <scope>NUCLEOTIDE SEQUENCE [LARGE SCALE GENOMIC DNA]</scope>
    <source>
        <strain evidence="3 4">DAOM 227022</strain>
    </source>
</reference>
<sequence length="472" mass="54118">MKFTTTKFAITIFMLLAYVAVISQAIGIKNGGGYVAEFQEKHRKLMGDLRNTVDELDHRMETPWVVQSTVMGKVHMYYVIDPPSLKAPFVLFKAYLDYIENLEDIELLDSKHTPLRPGTNIQTLAKTTTDENPLVVRYLISGVNIKVILMNGHKHGNCEIPHTSGSFSLLKDHVKKNFENFENLGEEMIYFVHNGMEIWNAYNFNTVVMSQDVKNAQGVKNILLKLTIKVKGKKIYSKWRLKDAFKEILHRPDYETLEDLPILEMETLLPLDNPYSTSEIEKFVWELQKALDAYNKAINETTCHAYIDAFMTIAVQHVKLYTKKLIRLCNKIGLEGSRGFSPADYVVKLYEILILLCKAKSEDMNQGSAQLLVQMQSAMEQQLRNHKDGRVFGIVTTGKLWRFFLWAGSLEKPMVKISEEYTCNFKDKMEAEKEIIKYIAQMLQAQVKVFSDDVNSNSSRPSKRHCTGLGND</sequence>
<organism evidence="3 4">
    <name type="scientific">Glomus cerebriforme</name>
    <dbReference type="NCBI Taxonomy" id="658196"/>
    <lineage>
        <taxon>Eukaryota</taxon>
        <taxon>Fungi</taxon>
        <taxon>Fungi incertae sedis</taxon>
        <taxon>Mucoromycota</taxon>
        <taxon>Glomeromycotina</taxon>
        <taxon>Glomeromycetes</taxon>
        <taxon>Glomerales</taxon>
        <taxon>Glomeraceae</taxon>
        <taxon>Glomus</taxon>
    </lineage>
</organism>
<dbReference type="EMBL" id="QKYT01001199">
    <property type="protein sequence ID" value="RIA79652.1"/>
    <property type="molecule type" value="Genomic_DNA"/>
</dbReference>
<proteinExistence type="predicted"/>